<sequence length="164" mass="17593">EDGAEGPGEDLEEVKIHEVESEGEDEQDEDENGEGGKDAMPIEPPDVQMEVGPVAEDSQLDFPLPSEVESQATCLYGQGQGGTPEVQGDIAEHGGCEGDGAEPSPSETHSLIILEDTPEKGEVNVMDEDVKRMVGNREEIEDKISELTGKLVSARKRRASETFG</sequence>
<keyword evidence="5" id="KW-1185">Reference proteome</keyword>
<dbReference type="Proteomes" id="UP001642464">
    <property type="component" value="Unassembled WGS sequence"/>
</dbReference>
<keyword evidence="1" id="KW-0175">Coiled coil</keyword>
<dbReference type="EMBL" id="CAXAMM010027674">
    <property type="protein sequence ID" value="CAK9061340.1"/>
    <property type="molecule type" value="Genomic_DNA"/>
</dbReference>
<feature type="non-terminal residue" evidence="4">
    <location>
        <position position="164"/>
    </location>
</feature>
<gene>
    <name evidence="3" type="ORF">SCF082_LOCUS32151</name>
    <name evidence="4" type="ORF">SCF082_LOCUS32152</name>
</gene>
<feature type="compositionally biased region" description="Acidic residues" evidence="2">
    <location>
        <begin position="21"/>
        <end position="33"/>
    </location>
</feature>
<name>A0ABP0NCP2_9DINO</name>
<evidence type="ECO:0000313" key="4">
    <source>
        <dbReference type="EMBL" id="CAK9061341.1"/>
    </source>
</evidence>
<reference evidence="4 5" key="1">
    <citation type="submission" date="2024-02" db="EMBL/GenBank/DDBJ databases">
        <authorList>
            <person name="Chen Y."/>
            <person name="Shah S."/>
            <person name="Dougan E. K."/>
            <person name="Thang M."/>
            <person name="Chan C."/>
        </authorList>
    </citation>
    <scope>NUCLEOTIDE SEQUENCE [LARGE SCALE GENOMIC DNA]</scope>
</reference>
<comment type="caution">
    <text evidence="4">The sequence shown here is derived from an EMBL/GenBank/DDBJ whole genome shotgun (WGS) entry which is preliminary data.</text>
</comment>
<evidence type="ECO:0000256" key="1">
    <source>
        <dbReference type="SAM" id="Coils"/>
    </source>
</evidence>
<feature type="region of interest" description="Disordered" evidence="2">
    <location>
        <begin position="1"/>
        <end position="46"/>
    </location>
</feature>
<evidence type="ECO:0000313" key="5">
    <source>
        <dbReference type="Proteomes" id="UP001642464"/>
    </source>
</evidence>
<feature type="compositionally biased region" description="Acidic residues" evidence="2">
    <location>
        <begin position="1"/>
        <end position="12"/>
    </location>
</feature>
<proteinExistence type="predicted"/>
<feature type="coiled-coil region" evidence="1">
    <location>
        <begin position="130"/>
        <end position="157"/>
    </location>
</feature>
<dbReference type="EMBL" id="CAXAMM010027675">
    <property type="protein sequence ID" value="CAK9061341.1"/>
    <property type="molecule type" value="Genomic_DNA"/>
</dbReference>
<organism evidence="4 5">
    <name type="scientific">Durusdinium trenchii</name>
    <dbReference type="NCBI Taxonomy" id="1381693"/>
    <lineage>
        <taxon>Eukaryota</taxon>
        <taxon>Sar</taxon>
        <taxon>Alveolata</taxon>
        <taxon>Dinophyceae</taxon>
        <taxon>Suessiales</taxon>
        <taxon>Symbiodiniaceae</taxon>
        <taxon>Durusdinium</taxon>
    </lineage>
</organism>
<evidence type="ECO:0000313" key="3">
    <source>
        <dbReference type="EMBL" id="CAK9061340.1"/>
    </source>
</evidence>
<evidence type="ECO:0000256" key="2">
    <source>
        <dbReference type="SAM" id="MobiDB-lite"/>
    </source>
</evidence>
<feature type="region of interest" description="Disordered" evidence="2">
    <location>
        <begin position="75"/>
        <end position="107"/>
    </location>
</feature>
<protein>
    <submittedName>
        <fullName evidence="4">Uncharacterized protein</fullName>
    </submittedName>
</protein>
<accession>A0ABP0NCP2</accession>
<feature type="non-terminal residue" evidence="4">
    <location>
        <position position="1"/>
    </location>
</feature>